<feature type="compositionally biased region" description="Acidic residues" evidence="1">
    <location>
        <begin position="1"/>
        <end position="15"/>
    </location>
</feature>
<dbReference type="AlphaFoldDB" id="A0AAE0Z8Y8"/>
<dbReference type="EMBL" id="JAWDGP010004358">
    <property type="protein sequence ID" value="KAK3765049.1"/>
    <property type="molecule type" value="Genomic_DNA"/>
</dbReference>
<feature type="region of interest" description="Disordered" evidence="1">
    <location>
        <begin position="1"/>
        <end position="81"/>
    </location>
</feature>
<reference evidence="2" key="1">
    <citation type="journal article" date="2023" name="G3 (Bethesda)">
        <title>A reference genome for the long-term kleptoplast-retaining sea slug Elysia crispata morphotype clarki.</title>
        <authorList>
            <person name="Eastman K.E."/>
            <person name="Pendleton A.L."/>
            <person name="Shaikh M.A."/>
            <person name="Suttiyut T."/>
            <person name="Ogas R."/>
            <person name="Tomko P."/>
            <person name="Gavelis G."/>
            <person name="Widhalm J.R."/>
            <person name="Wisecaver J.H."/>
        </authorList>
    </citation>
    <scope>NUCLEOTIDE SEQUENCE</scope>
    <source>
        <strain evidence="2">ECLA1</strain>
    </source>
</reference>
<accession>A0AAE0Z8Y8</accession>
<gene>
    <name evidence="2" type="ORF">RRG08_023567</name>
</gene>
<name>A0AAE0Z8Y8_9GAST</name>
<sequence>MDPEGTSQVEDDEVAGPEGEGTCDVKESSQVDGAGDWAADAVENEGAGDVGECSDAEDPGLDSSTTACALKRQMPVHKDPA</sequence>
<dbReference type="Proteomes" id="UP001283361">
    <property type="component" value="Unassembled WGS sequence"/>
</dbReference>
<protein>
    <submittedName>
        <fullName evidence="2">Uncharacterized protein</fullName>
    </submittedName>
</protein>
<evidence type="ECO:0000313" key="2">
    <source>
        <dbReference type="EMBL" id="KAK3765049.1"/>
    </source>
</evidence>
<feature type="compositionally biased region" description="Low complexity" evidence="1">
    <location>
        <begin position="32"/>
        <end position="41"/>
    </location>
</feature>
<evidence type="ECO:0000313" key="3">
    <source>
        <dbReference type="Proteomes" id="UP001283361"/>
    </source>
</evidence>
<organism evidence="2 3">
    <name type="scientific">Elysia crispata</name>
    <name type="common">lettuce slug</name>
    <dbReference type="NCBI Taxonomy" id="231223"/>
    <lineage>
        <taxon>Eukaryota</taxon>
        <taxon>Metazoa</taxon>
        <taxon>Spiralia</taxon>
        <taxon>Lophotrochozoa</taxon>
        <taxon>Mollusca</taxon>
        <taxon>Gastropoda</taxon>
        <taxon>Heterobranchia</taxon>
        <taxon>Euthyneura</taxon>
        <taxon>Panpulmonata</taxon>
        <taxon>Sacoglossa</taxon>
        <taxon>Placobranchoidea</taxon>
        <taxon>Plakobranchidae</taxon>
        <taxon>Elysia</taxon>
    </lineage>
</organism>
<comment type="caution">
    <text evidence="2">The sequence shown here is derived from an EMBL/GenBank/DDBJ whole genome shotgun (WGS) entry which is preliminary data.</text>
</comment>
<evidence type="ECO:0000256" key="1">
    <source>
        <dbReference type="SAM" id="MobiDB-lite"/>
    </source>
</evidence>
<proteinExistence type="predicted"/>
<keyword evidence="3" id="KW-1185">Reference proteome</keyword>